<sequence>MAPISSRWLVFIPVLLLAAACQPRRAALPVAAKELQGTWLQSPEDDRADTLAYRPNTYRFKPSRGRTGFAIGPAGRFKQFDIAPTDGLAGHDGTWTAPDPTHLRVHLDDGSTPDYTLEIISLHQGVLRLRRP</sequence>
<reference evidence="2 3" key="1">
    <citation type="submission" date="2020-05" db="EMBL/GenBank/DDBJ databases">
        <title>Genomic Encyclopedia of Type Strains, Phase IV (KMG-V): Genome sequencing to study the core and pangenomes of soil and plant-associated prokaryotes.</title>
        <authorList>
            <person name="Whitman W."/>
        </authorList>
    </citation>
    <scope>NUCLEOTIDE SEQUENCE [LARGE SCALE GENOMIC DNA]</scope>
    <source>
        <strain evidence="2 3">9A</strain>
    </source>
</reference>
<dbReference type="Proteomes" id="UP000779507">
    <property type="component" value="Unassembled WGS sequence"/>
</dbReference>
<feature type="chain" id="PRO_5046600632" description="Lipocalin-like domain-containing protein" evidence="1">
    <location>
        <begin position="27"/>
        <end position="132"/>
    </location>
</feature>
<dbReference type="PROSITE" id="PS51257">
    <property type="entry name" value="PROKAR_LIPOPROTEIN"/>
    <property type="match status" value="1"/>
</dbReference>
<evidence type="ECO:0008006" key="4">
    <source>
        <dbReference type="Google" id="ProtNLM"/>
    </source>
</evidence>
<evidence type="ECO:0000256" key="1">
    <source>
        <dbReference type="SAM" id="SignalP"/>
    </source>
</evidence>
<name>A0ABX2FTP3_9BACT</name>
<feature type="signal peptide" evidence="1">
    <location>
        <begin position="1"/>
        <end position="26"/>
    </location>
</feature>
<comment type="caution">
    <text evidence="2">The sequence shown here is derived from an EMBL/GenBank/DDBJ whole genome shotgun (WGS) entry which is preliminary data.</text>
</comment>
<organism evidence="2 3">
    <name type="scientific">Hymenobacter caeli</name>
    <dbReference type="NCBI Taxonomy" id="2735894"/>
    <lineage>
        <taxon>Bacteria</taxon>
        <taxon>Pseudomonadati</taxon>
        <taxon>Bacteroidota</taxon>
        <taxon>Cytophagia</taxon>
        <taxon>Cytophagales</taxon>
        <taxon>Hymenobacteraceae</taxon>
        <taxon>Hymenobacter</taxon>
    </lineage>
</organism>
<gene>
    <name evidence="2" type="ORF">HNP98_003222</name>
</gene>
<protein>
    <recommendedName>
        <fullName evidence="4">Lipocalin-like domain-containing protein</fullName>
    </recommendedName>
</protein>
<dbReference type="EMBL" id="JABSNP010000016">
    <property type="protein sequence ID" value="NRT20381.1"/>
    <property type="molecule type" value="Genomic_DNA"/>
</dbReference>
<evidence type="ECO:0000313" key="2">
    <source>
        <dbReference type="EMBL" id="NRT20381.1"/>
    </source>
</evidence>
<keyword evidence="3" id="KW-1185">Reference proteome</keyword>
<proteinExistence type="predicted"/>
<dbReference type="RefSeq" id="WP_173811152.1">
    <property type="nucleotide sequence ID" value="NZ_JABSNP010000016.1"/>
</dbReference>
<keyword evidence="1" id="KW-0732">Signal</keyword>
<evidence type="ECO:0000313" key="3">
    <source>
        <dbReference type="Proteomes" id="UP000779507"/>
    </source>
</evidence>
<accession>A0ABX2FTP3</accession>